<dbReference type="EMBL" id="CP001684">
    <property type="protein sequence ID" value="ACV21483.1"/>
    <property type="molecule type" value="Genomic_DNA"/>
</dbReference>
<dbReference type="InterPro" id="IPR005530">
    <property type="entry name" value="SPW"/>
</dbReference>
<evidence type="ECO:0000259" key="2">
    <source>
        <dbReference type="Pfam" id="PF03779"/>
    </source>
</evidence>
<feature type="transmembrane region" description="Helical" evidence="1">
    <location>
        <begin position="7"/>
        <end position="26"/>
    </location>
</feature>
<dbReference type="Proteomes" id="UP000002026">
    <property type="component" value="Chromosome"/>
</dbReference>
<reference evidence="3 4" key="1">
    <citation type="journal article" date="2009" name="Stand. Genomic Sci.">
        <title>Complete genome sequence of Slackia heliotrinireducens type strain (RHS 1).</title>
        <authorList>
            <person name="Pukall R."/>
            <person name="Lapidus A."/>
            <person name="Nolan M."/>
            <person name="Copeland A."/>
            <person name="Glavina Del Rio T."/>
            <person name="Lucas S."/>
            <person name="Chen F."/>
            <person name="Tice H."/>
            <person name="Cheng J.F."/>
            <person name="Chertkov O."/>
            <person name="Bruce D."/>
            <person name="Goodwin L."/>
            <person name="Kuske C."/>
            <person name="Brettin T."/>
            <person name="Detter J.C."/>
            <person name="Han C."/>
            <person name="Pitluck S."/>
            <person name="Pati A."/>
            <person name="Mavrommatis K."/>
            <person name="Ivanova N."/>
            <person name="Ovchinnikova G."/>
            <person name="Chen A."/>
            <person name="Palaniappan K."/>
            <person name="Schneider S."/>
            <person name="Rohde M."/>
            <person name="Chain P."/>
            <person name="D'haeseleer P."/>
            <person name="Goker M."/>
            <person name="Bristow J."/>
            <person name="Eisen J.A."/>
            <person name="Markowitz V."/>
            <person name="Kyrpides N.C."/>
            <person name="Klenk H.P."/>
            <person name="Hugenholtz P."/>
        </authorList>
    </citation>
    <scope>NUCLEOTIDE SEQUENCE [LARGE SCALE GENOMIC DNA]</scope>
    <source>
        <strain evidence="4">ATCC 29202 / DSM 20476 / NCTC 11029 / RHS 1</strain>
    </source>
</reference>
<feature type="transmembrane region" description="Helical" evidence="1">
    <location>
        <begin position="68"/>
        <end position="91"/>
    </location>
</feature>
<evidence type="ECO:0000256" key="1">
    <source>
        <dbReference type="SAM" id="Phobius"/>
    </source>
</evidence>
<dbReference type="HOGENOM" id="CLU_1353874_0_0_11"/>
<accession>C7N2W2</accession>
<feature type="transmembrane region" description="Helical" evidence="1">
    <location>
        <begin position="97"/>
        <end position="117"/>
    </location>
</feature>
<dbReference type="KEGG" id="shi:Shel_04220"/>
<sequence length="202" mass="21435">MIVVKKTLALLVAVLGAWLVVSPWFVGYADMPTRFVDMALGAVLIVLFVLLSSALGKIKQGDKTPNGHLTAMMVVGVVLVVEGIVGAVALGHSVGSVVNEIVVGVLVAAFARFAMLVPDVKKVGMNGLDDREIMLIQKIGVMEDCNAIQMRCKAFGSMPLAVKITPEQLLSLLGIIPFELVKALPKMLLEGIKGSKAQDQSK</sequence>
<protein>
    <recommendedName>
        <fullName evidence="2">SPW repeat-containing integral membrane domain-containing protein</fullName>
    </recommendedName>
</protein>
<organism evidence="3 4">
    <name type="scientific">Slackia heliotrinireducens (strain ATCC 29202 / DSM 20476 / NCTC 11029 / RHS 1)</name>
    <name type="common">Peptococcus heliotrinreducens</name>
    <dbReference type="NCBI Taxonomy" id="471855"/>
    <lineage>
        <taxon>Bacteria</taxon>
        <taxon>Bacillati</taxon>
        <taxon>Actinomycetota</taxon>
        <taxon>Coriobacteriia</taxon>
        <taxon>Eggerthellales</taxon>
        <taxon>Eggerthellaceae</taxon>
        <taxon>Slackia</taxon>
    </lineage>
</organism>
<evidence type="ECO:0000313" key="4">
    <source>
        <dbReference type="Proteomes" id="UP000002026"/>
    </source>
</evidence>
<feature type="transmembrane region" description="Helical" evidence="1">
    <location>
        <begin position="38"/>
        <end position="56"/>
    </location>
</feature>
<keyword evidence="1" id="KW-0472">Membrane</keyword>
<gene>
    <name evidence="3" type="ordered locus">Shel_04220</name>
</gene>
<dbReference type="Pfam" id="PF03779">
    <property type="entry name" value="SPW"/>
    <property type="match status" value="1"/>
</dbReference>
<keyword evidence="1" id="KW-0812">Transmembrane</keyword>
<dbReference type="AlphaFoldDB" id="C7N2W2"/>
<evidence type="ECO:0000313" key="3">
    <source>
        <dbReference type="EMBL" id="ACV21483.1"/>
    </source>
</evidence>
<proteinExistence type="predicted"/>
<keyword evidence="1" id="KW-1133">Transmembrane helix</keyword>
<feature type="domain" description="SPW repeat-containing integral membrane" evidence="2">
    <location>
        <begin position="10"/>
        <end position="111"/>
    </location>
</feature>
<name>C7N2W2_SLAHD</name>
<keyword evidence="4" id="KW-1185">Reference proteome</keyword>